<dbReference type="AlphaFoldDB" id="A0A1X7KKR3"/>
<dbReference type="OrthoDB" id="9781415at2"/>
<dbReference type="PANTHER" id="PTHR48100">
    <property type="entry name" value="BROAD-SPECIFICITY PHOSPHATASE YOR283W-RELATED"/>
    <property type="match status" value="1"/>
</dbReference>
<name>A0A1X7KKR3_9BACT</name>
<sequence>MTTVFLVRHGQPDLPKEKVFYGSTDLPLSERGREQARALGPIWRDIGPLKAFSSPLRRALDTARLSGLEPEVVDDLREIDMGSWEMIPFETVSRDFPEDFEDRWRDIETFRPPGGESFEDVAERATDGLNRLIQGNQGPIALFGHGGLFRSILWRTIGIPLRVAFRLNQDHCGIHVIDFTEGKKNLRRTNWLPMDRWGD</sequence>
<dbReference type="SMART" id="SM00855">
    <property type="entry name" value="PGAM"/>
    <property type="match status" value="1"/>
</dbReference>
<dbReference type="CDD" id="cd07067">
    <property type="entry name" value="HP_PGM_like"/>
    <property type="match status" value="1"/>
</dbReference>
<dbReference type="RefSeq" id="WP_085545240.1">
    <property type="nucleotide sequence ID" value="NZ_FXBB01000030.1"/>
</dbReference>
<dbReference type="Proteomes" id="UP000193355">
    <property type="component" value="Unassembled WGS sequence"/>
</dbReference>
<dbReference type="STRING" id="561720.SAMN06275492_13012"/>
<dbReference type="EMBL" id="FXBB01000030">
    <property type="protein sequence ID" value="SMG41708.1"/>
    <property type="molecule type" value="Genomic_DNA"/>
</dbReference>
<dbReference type="Pfam" id="PF00300">
    <property type="entry name" value="His_Phos_1"/>
    <property type="match status" value="1"/>
</dbReference>
<protein>
    <submittedName>
        <fullName evidence="2">Probable phosphoglycerate mutase</fullName>
    </submittedName>
</protein>
<dbReference type="SUPFAM" id="SSF53254">
    <property type="entry name" value="Phosphoglycerate mutase-like"/>
    <property type="match status" value="1"/>
</dbReference>
<accession>A0A1X7KKR3</accession>
<evidence type="ECO:0000256" key="1">
    <source>
        <dbReference type="PIRSR" id="PIRSR613078-2"/>
    </source>
</evidence>
<evidence type="ECO:0000313" key="2">
    <source>
        <dbReference type="EMBL" id="SMG41708.1"/>
    </source>
</evidence>
<dbReference type="Gene3D" id="3.40.50.1240">
    <property type="entry name" value="Phosphoglycerate mutase-like"/>
    <property type="match status" value="1"/>
</dbReference>
<evidence type="ECO:0000313" key="3">
    <source>
        <dbReference type="Proteomes" id="UP000193355"/>
    </source>
</evidence>
<dbReference type="InterPro" id="IPR029033">
    <property type="entry name" value="His_PPase_superfam"/>
</dbReference>
<dbReference type="InterPro" id="IPR013078">
    <property type="entry name" value="His_Pase_superF_clade-1"/>
</dbReference>
<organism evidence="2 3">
    <name type="scientific">Dethiosulfovibrio salsuginis</name>
    <dbReference type="NCBI Taxonomy" id="561720"/>
    <lineage>
        <taxon>Bacteria</taxon>
        <taxon>Thermotogati</taxon>
        <taxon>Synergistota</taxon>
        <taxon>Synergistia</taxon>
        <taxon>Synergistales</taxon>
        <taxon>Dethiosulfovibrionaceae</taxon>
        <taxon>Dethiosulfovibrio</taxon>
    </lineage>
</organism>
<dbReference type="GO" id="GO:0016791">
    <property type="term" value="F:phosphatase activity"/>
    <property type="evidence" value="ECO:0007669"/>
    <property type="project" value="TreeGrafter"/>
</dbReference>
<keyword evidence="3" id="KW-1185">Reference proteome</keyword>
<feature type="binding site" evidence="1">
    <location>
        <position position="58"/>
    </location>
    <ligand>
        <name>substrate</name>
    </ligand>
</feature>
<dbReference type="InterPro" id="IPR050275">
    <property type="entry name" value="PGM_Phosphatase"/>
</dbReference>
<proteinExistence type="predicted"/>
<gene>
    <name evidence="2" type="ORF">SAMN06275492_13012</name>
</gene>
<reference evidence="3" key="1">
    <citation type="submission" date="2017-04" db="EMBL/GenBank/DDBJ databases">
        <authorList>
            <person name="Varghese N."/>
            <person name="Submissions S."/>
        </authorList>
    </citation>
    <scope>NUCLEOTIDE SEQUENCE [LARGE SCALE GENOMIC DNA]</scope>
    <source>
        <strain evidence="3">USBA 82</strain>
    </source>
</reference>